<keyword evidence="2" id="KW-1185">Reference proteome</keyword>
<accession>A0ABU6K663</accession>
<gene>
    <name evidence="1" type="ORF">VVD49_12340</name>
</gene>
<sequence length="105" mass="11820">MRVSFYVYYKLEATQDEAARLAVCRLFEALQHSEGITGRLSRRVDDPGTWMETYEGVTDRAGFRAALEAASERSGLSALLRGERHIEEFQEMDEPGSARLQPPPA</sequence>
<evidence type="ECO:0000313" key="1">
    <source>
        <dbReference type="EMBL" id="MEC5386518.1"/>
    </source>
</evidence>
<dbReference type="EMBL" id="JAYXHS010000002">
    <property type="protein sequence ID" value="MEC5386518.1"/>
    <property type="molecule type" value="Genomic_DNA"/>
</dbReference>
<dbReference type="Pfam" id="PF16290">
    <property type="entry name" value="DUF4936"/>
    <property type="match status" value="1"/>
</dbReference>
<organism evidence="1 2">
    <name type="scientific">Uliginosibacterium silvisoli</name>
    <dbReference type="NCBI Taxonomy" id="3114758"/>
    <lineage>
        <taxon>Bacteria</taxon>
        <taxon>Pseudomonadati</taxon>
        <taxon>Pseudomonadota</taxon>
        <taxon>Betaproteobacteria</taxon>
        <taxon>Rhodocyclales</taxon>
        <taxon>Zoogloeaceae</taxon>
        <taxon>Uliginosibacterium</taxon>
    </lineage>
</organism>
<dbReference type="InterPro" id="IPR032556">
    <property type="entry name" value="DUF4936"/>
</dbReference>
<evidence type="ECO:0000313" key="2">
    <source>
        <dbReference type="Proteomes" id="UP001331561"/>
    </source>
</evidence>
<reference evidence="1 2" key="1">
    <citation type="submission" date="2024-01" db="EMBL/GenBank/DDBJ databases">
        <title>Uliginosibacterium soil sp. nov.</title>
        <authorList>
            <person name="Lv Y."/>
        </authorList>
    </citation>
    <scope>NUCLEOTIDE SEQUENCE [LARGE SCALE GENOMIC DNA]</scope>
    <source>
        <strain evidence="1 2">H3</strain>
    </source>
</reference>
<protein>
    <submittedName>
        <fullName evidence="1">DUF4936 family protein</fullName>
    </submittedName>
</protein>
<name>A0ABU6K663_9RHOO</name>
<dbReference type="RefSeq" id="WP_327599482.1">
    <property type="nucleotide sequence ID" value="NZ_JAYXHS010000002.1"/>
</dbReference>
<proteinExistence type="predicted"/>
<dbReference type="Proteomes" id="UP001331561">
    <property type="component" value="Unassembled WGS sequence"/>
</dbReference>
<comment type="caution">
    <text evidence="1">The sequence shown here is derived from an EMBL/GenBank/DDBJ whole genome shotgun (WGS) entry which is preliminary data.</text>
</comment>